<name>A0A845RGJ8_9FIRM</name>
<feature type="signal peptide" evidence="5">
    <location>
        <begin position="1"/>
        <end position="22"/>
    </location>
</feature>
<dbReference type="EMBL" id="QXWZ01000005">
    <property type="protein sequence ID" value="NBI78088.1"/>
    <property type="molecule type" value="Genomic_DNA"/>
</dbReference>
<organism evidence="7 8">
    <name type="scientific">Anaerotruncus colihominis</name>
    <dbReference type="NCBI Taxonomy" id="169435"/>
    <lineage>
        <taxon>Bacteria</taxon>
        <taxon>Bacillati</taxon>
        <taxon>Bacillota</taxon>
        <taxon>Clostridia</taxon>
        <taxon>Eubacteriales</taxon>
        <taxon>Oscillospiraceae</taxon>
        <taxon>Anaerotruncus</taxon>
    </lineage>
</organism>
<evidence type="ECO:0000256" key="5">
    <source>
        <dbReference type="SAM" id="SignalP"/>
    </source>
</evidence>
<accession>A0A845RGJ8</accession>
<dbReference type="SUPFAM" id="SSF53822">
    <property type="entry name" value="Periplasmic binding protein-like I"/>
    <property type="match status" value="1"/>
</dbReference>
<gene>
    <name evidence="7" type="ORF">D3Z39_04265</name>
</gene>
<dbReference type="CDD" id="cd06324">
    <property type="entry name" value="PBP1_ABC_sugar_binding-like"/>
    <property type="match status" value="1"/>
</dbReference>
<dbReference type="InterPro" id="IPR025997">
    <property type="entry name" value="SBP_2_dom"/>
</dbReference>
<proteinExistence type="inferred from homology"/>
<dbReference type="Gene3D" id="3.40.50.2300">
    <property type="match status" value="2"/>
</dbReference>
<feature type="domain" description="Periplasmic binding protein" evidence="6">
    <location>
        <begin position="63"/>
        <end position="299"/>
    </location>
</feature>
<dbReference type="InterPro" id="IPR028082">
    <property type="entry name" value="Peripla_BP_I"/>
</dbReference>
<dbReference type="Pfam" id="PF13407">
    <property type="entry name" value="Peripla_BP_4"/>
    <property type="match status" value="1"/>
</dbReference>
<dbReference type="GO" id="GO:0030246">
    <property type="term" value="F:carbohydrate binding"/>
    <property type="evidence" value="ECO:0007669"/>
    <property type="project" value="UniProtKB-ARBA"/>
</dbReference>
<reference evidence="7 8" key="1">
    <citation type="submission" date="2018-08" db="EMBL/GenBank/DDBJ databases">
        <title>Murine metabolic-syndrome-specific gut microbial biobank.</title>
        <authorList>
            <person name="Liu C."/>
        </authorList>
    </citation>
    <scope>NUCLEOTIDE SEQUENCE [LARGE SCALE GENOMIC DNA]</scope>
    <source>
        <strain evidence="7 8">X69</strain>
    </source>
</reference>
<evidence type="ECO:0000256" key="4">
    <source>
        <dbReference type="SAM" id="MobiDB-lite"/>
    </source>
</evidence>
<feature type="chain" id="PRO_5039453952" evidence="5">
    <location>
        <begin position="23"/>
        <end position="376"/>
    </location>
</feature>
<evidence type="ECO:0000313" key="7">
    <source>
        <dbReference type="EMBL" id="NBI78088.1"/>
    </source>
</evidence>
<dbReference type="RefSeq" id="WP_160208958.1">
    <property type="nucleotide sequence ID" value="NZ_QXWZ01000005.1"/>
</dbReference>
<evidence type="ECO:0000313" key="8">
    <source>
        <dbReference type="Proteomes" id="UP000446348"/>
    </source>
</evidence>
<comment type="subcellular location">
    <subcellularLocation>
        <location evidence="1">Cell envelope</location>
    </subcellularLocation>
</comment>
<dbReference type="OrthoDB" id="9769193at2"/>
<feature type="compositionally biased region" description="Low complexity" evidence="4">
    <location>
        <begin position="26"/>
        <end position="54"/>
    </location>
</feature>
<dbReference type="AlphaFoldDB" id="A0A845RGJ8"/>
<dbReference type="PANTHER" id="PTHR46847">
    <property type="entry name" value="D-ALLOSE-BINDING PERIPLASMIC PROTEIN-RELATED"/>
    <property type="match status" value="1"/>
</dbReference>
<feature type="region of interest" description="Disordered" evidence="4">
    <location>
        <begin position="26"/>
        <end position="56"/>
    </location>
</feature>
<comment type="caution">
    <text evidence="7">The sequence shown here is derived from an EMBL/GenBank/DDBJ whole genome shotgun (WGS) entry which is preliminary data.</text>
</comment>
<dbReference type="GO" id="GO:0030313">
    <property type="term" value="C:cell envelope"/>
    <property type="evidence" value="ECO:0007669"/>
    <property type="project" value="UniProtKB-SubCell"/>
</dbReference>
<dbReference type="Proteomes" id="UP000446348">
    <property type="component" value="Unassembled WGS sequence"/>
</dbReference>
<sequence>MKKTLLAIFTVVAMLFTMTACGGTAAPSTPDTPAAPAASQAASQAQDTASTPATEPSGGSFTIGFSFPTSNNEFWQNAVNYFKMASSDLGFTPLSDDCNGDTAEQLSDVETMISSGINALVLAPQDSSVVPGILSACNEKNIPVVIIDRLPDADIVAGQDYIAFVGPNDEEAGYQEAVALFNAGVKNLVAVGGIQGTSVAMGRNEGLMRALEEHPEVTLLQSDYAGENWDDGDKSFRNMYSAHPDLDGVWCYNDSLALSAVNVLTESGKVESVKVGGMDCLSDAVASMEANQLYFSCGGHYMMPAMASVILYDTLNGITYDGVSNVQLNLLNVTTENVAKFREKYLDNPEPIDWSQYSKVYNPDVPYSFETMLSMD</sequence>
<evidence type="ECO:0000259" key="6">
    <source>
        <dbReference type="Pfam" id="PF13407"/>
    </source>
</evidence>
<evidence type="ECO:0000256" key="3">
    <source>
        <dbReference type="ARBA" id="ARBA00022729"/>
    </source>
</evidence>
<evidence type="ECO:0000256" key="1">
    <source>
        <dbReference type="ARBA" id="ARBA00004196"/>
    </source>
</evidence>
<dbReference type="PANTHER" id="PTHR46847:SF1">
    <property type="entry name" value="D-ALLOSE-BINDING PERIPLASMIC PROTEIN-RELATED"/>
    <property type="match status" value="1"/>
</dbReference>
<dbReference type="PROSITE" id="PS51257">
    <property type="entry name" value="PROKAR_LIPOPROTEIN"/>
    <property type="match status" value="1"/>
</dbReference>
<evidence type="ECO:0000256" key="2">
    <source>
        <dbReference type="ARBA" id="ARBA00007639"/>
    </source>
</evidence>
<keyword evidence="3 5" id="KW-0732">Signal</keyword>
<comment type="similarity">
    <text evidence="2">Belongs to the bacterial solute-binding protein 2 family.</text>
</comment>
<protein>
    <submittedName>
        <fullName evidence="7">Sugar ABC transporter substrate-binding protein</fullName>
    </submittedName>
</protein>